<feature type="region of interest" description="Disordered" evidence="1">
    <location>
        <begin position="38"/>
        <end position="167"/>
    </location>
</feature>
<dbReference type="Proteomes" id="UP000285655">
    <property type="component" value="Unassembled WGS sequence"/>
</dbReference>
<reference evidence="3 4" key="1">
    <citation type="journal article" date="2017" name="ISME J.">
        <title>Energy and carbon metabolisms in a deep terrestrial subsurface fluid microbial community.</title>
        <authorList>
            <person name="Momper L."/>
            <person name="Jungbluth S.P."/>
            <person name="Lee M.D."/>
            <person name="Amend J.P."/>
        </authorList>
    </citation>
    <scope>NUCLEOTIDE SEQUENCE [LARGE SCALE GENOMIC DNA]</scope>
    <source>
        <strain evidence="3">SURF_29</strain>
    </source>
</reference>
<dbReference type="EMBL" id="QZJW01000055">
    <property type="protein sequence ID" value="RJO60105.1"/>
    <property type="molecule type" value="Genomic_DNA"/>
</dbReference>
<feature type="compositionally biased region" description="Polar residues" evidence="1">
    <location>
        <begin position="141"/>
        <end position="162"/>
    </location>
</feature>
<feature type="compositionally biased region" description="Polar residues" evidence="1">
    <location>
        <begin position="51"/>
        <end position="63"/>
    </location>
</feature>
<protein>
    <submittedName>
        <fullName evidence="3">Uncharacterized protein</fullName>
    </submittedName>
</protein>
<dbReference type="AlphaFoldDB" id="A0A419DAH1"/>
<comment type="caution">
    <text evidence="3">The sequence shown here is derived from an EMBL/GenBank/DDBJ whole genome shotgun (WGS) entry which is preliminary data.</text>
</comment>
<organism evidence="3 4">
    <name type="scientific">candidate division WS5 bacterium</name>
    <dbReference type="NCBI Taxonomy" id="2093353"/>
    <lineage>
        <taxon>Bacteria</taxon>
        <taxon>candidate division WS5</taxon>
    </lineage>
</organism>
<accession>A0A419DAH1</accession>
<evidence type="ECO:0000256" key="2">
    <source>
        <dbReference type="SAM" id="Phobius"/>
    </source>
</evidence>
<feature type="compositionally biased region" description="Pro residues" evidence="1">
    <location>
        <begin position="257"/>
        <end position="267"/>
    </location>
</feature>
<feature type="region of interest" description="Disordered" evidence="1">
    <location>
        <begin position="180"/>
        <end position="311"/>
    </location>
</feature>
<feature type="compositionally biased region" description="Polar residues" evidence="1">
    <location>
        <begin position="291"/>
        <end position="301"/>
    </location>
</feature>
<sequence length="311" mass="31621">MGILIGIIIGIIVVAGIGAGVYVVVFRAKHKKEVMENSQGGAVPSFGDTGGSFNPQAQTSEQPMGSVFDSPPAQGAAGGAVMNDITQGPVQSAPMPEAPQSSAEPASGNAFQPAINHDFPGNNVQEDPQAETPVSSMGGLDQTQENTFNAGQDNDLSQTNGTILDDGSGLSGSVADLAQTTQDVATDSGIEDSKVPVTGSDEATVSDAVRQPVSEPANMGAVPENVGESYTVPLETPVEPSVPTENVSPEPASFTPSPAPEPMPAPETPLSTNDPAQPTAPLVPEAPVGPSTDTAPTQPTNEKPEPPHMEI</sequence>
<evidence type="ECO:0000256" key="1">
    <source>
        <dbReference type="SAM" id="MobiDB-lite"/>
    </source>
</evidence>
<evidence type="ECO:0000313" key="4">
    <source>
        <dbReference type="Proteomes" id="UP000285655"/>
    </source>
</evidence>
<feature type="transmembrane region" description="Helical" evidence="2">
    <location>
        <begin position="6"/>
        <end position="25"/>
    </location>
</feature>
<keyword evidence="2" id="KW-0812">Transmembrane</keyword>
<keyword evidence="2" id="KW-1133">Transmembrane helix</keyword>
<feature type="compositionally biased region" description="Basic and acidic residues" evidence="1">
    <location>
        <begin position="302"/>
        <end position="311"/>
    </location>
</feature>
<name>A0A419DAH1_9BACT</name>
<evidence type="ECO:0000313" key="3">
    <source>
        <dbReference type="EMBL" id="RJO60105.1"/>
    </source>
</evidence>
<gene>
    <name evidence="3" type="ORF">C4544_07115</name>
</gene>
<proteinExistence type="predicted"/>
<keyword evidence="2" id="KW-0472">Membrane</keyword>